<evidence type="ECO:0000313" key="2">
    <source>
        <dbReference type="EMBL" id="CQR24745.1"/>
    </source>
</evidence>
<dbReference type="AlphaFoldDB" id="A0A0E4H496"/>
<dbReference type="STRING" id="1608583.BN1356_01101"/>
<proteinExistence type="predicted"/>
<dbReference type="EMBL" id="CTEN01000002">
    <property type="protein sequence ID" value="CQR24745.1"/>
    <property type="molecule type" value="Genomic_DNA"/>
</dbReference>
<organism evidence="2 3">
    <name type="scientific">Streptococcus varani</name>
    <dbReference type="NCBI Taxonomy" id="1608583"/>
    <lineage>
        <taxon>Bacteria</taxon>
        <taxon>Bacillati</taxon>
        <taxon>Bacillota</taxon>
        <taxon>Bacilli</taxon>
        <taxon>Lactobacillales</taxon>
        <taxon>Streptococcaceae</taxon>
        <taxon>Streptococcus</taxon>
    </lineage>
</organism>
<evidence type="ECO:0000256" key="1">
    <source>
        <dbReference type="SAM" id="Phobius"/>
    </source>
</evidence>
<evidence type="ECO:0000313" key="3">
    <source>
        <dbReference type="Proteomes" id="UP000198604"/>
    </source>
</evidence>
<keyword evidence="1" id="KW-1133">Transmembrane helix</keyword>
<keyword evidence="3" id="KW-1185">Reference proteome</keyword>
<dbReference type="RefSeq" id="WP_093650357.1">
    <property type="nucleotide sequence ID" value="NZ_CTEN01000002.1"/>
</dbReference>
<gene>
    <name evidence="2" type="ORF">BN1356_01101</name>
</gene>
<keyword evidence="1" id="KW-0812">Transmembrane</keyword>
<feature type="transmembrane region" description="Helical" evidence="1">
    <location>
        <begin position="40"/>
        <end position="57"/>
    </location>
</feature>
<name>A0A0E4H496_9STRE</name>
<protein>
    <submittedName>
        <fullName evidence="2">Uncharacterized protein</fullName>
    </submittedName>
</protein>
<keyword evidence="1" id="KW-0472">Membrane</keyword>
<sequence>MKSYIYKHENKLILIINATMFNLLLICLYLLGLFPAASVLIPYAVIVATLSYIKYYLPIKISSRLYSCQLDDYEDYIQHLKIKLRKKTSLKNYYLFRIAQYSYYLGHYEYCIQILKQVKVESLSSKKYGNIDKLDYYLLAYRIRIELGGERQIMNIASQLSSQPQSKKKDLYLKRIHCYEDLIIENQGNDYVHFLPDDSLLSTIEKNYFIAKNSILNNDVILAKNYFDNVAQYDERLFMVREARRWLADNENAADRKLHSY</sequence>
<reference evidence="3" key="1">
    <citation type="submission" date="2015-03" db="EMBL/GenBank/DDBJ databases">
        <authorList>
            <person name="Urmite Genomes"/>
        </authorList>
    </citation>
    <scope>NUCLEOTIDE SEQUENCE [LARGE SCALE GENOMIC DNA]</scope>
    <source>
        <strain evidence="3">FF10</strain>
    </source>
</reference>
<dbReference type="Proteomes" id="UP000198604">
    <property type="component" value="Unassembled WGS sequence"/>
</dbReference>
<accession>A0A0E4H496</accession>
<feature type="transmembrane region" description="Helical" evidence="1">
    <location>
        <begin position="12"/>
        <end position="34"/>
    </location>
</feature>